<dbReference type="PROSITE" id="PS00678">
    <property type="entry name" value="WD_REPEATS_1"/>
    <property type="match status" value="1"/>
</dbReference>
<evidence type="ECO:0000256" key="8">
    <source>
        <dbReference type="ARBA" id="ARBA00023242"/>
    </source>
</evidence>
<keyword evidence="7" id="KW-0804">Transcription</keyword>
<dbReference type="CDD" id="cd00200">
    <property type="entry name" value="WD40"/>
    <property type="match status" value="1"/>
</dbReference>
<dbReference type="FunCoup" id="B3RI79">
    <property type="interactions" value="2871"/>
</dbReference>
<dbReference type="PROSITE" id="PS50294">
    <property type="entry name" value="WD_REPEATS_REGION"/>
    <property type="match status" value="1"/>
</dbReference>
<comment type="subcellular location">
    <subcellularLocation>
        <location evidence="1">Nucleus</location>
    </subcellularLocation>
</comment>
<dbReference type="Pfam" id="PF00400">
    <property type="entry name" value="WD40"/>
    <property type="match status" value="4"/>
</dbReference>
<dbReference type="Proteomes" id="UP000009022">
    <property type="component" value="Unassembled WGS sequence"/>
</dbReference>
<keyword evidence="8" id="KW-0539">Nucleus</keyword>
<dbReference type="GO" id="GO:0032785">
    <property type="term" value="P:negative regulation of DNA-templated transcription, elongation"/>
    <property type="evidence" value="ECO:0007669"/>
    <property type="project" value="UniProtKB-ARBA"/>
</dbReference>
<dbReference type="InterPro" id="IPR037867">
    <property type="entry name" value="Swd2/WDR82"/>
</dbReference>
<dbReference type="InParanoid" id="B3RI79"/>
<dbReference type="PANTHER" id="PTHR19861">
    <property type="entry name" value="WD40 REPEAT PROTEIN SWD2"/>
    <property type="match status" value="1"/>
</dbReference>
<dbReference type="STRING" id="10228.B3RI79"/>
<dbReference type="GO" id="GO:0006353">
    <property type="term" value="P:DNA-templated transcription termination"/>
    <property type="evidence" value="ECO:0007669"/>
    <property type="project" value="UniProtKB-KW"/>
</dbReference>
<dbReference type="FunFam" id="2.130.10.10:FF:000065">
    <property type="entry name" value="WD repeat-containing protein 82"/>
    <property type="match status" value="1"/>
</dbReference>
<proteinExistence type="inferred from homology"/>
<dbReference type="InterPro" id="IPR020472">
    <property type="entry name" value="WD40_PAC1"/>
</dbReference>
<evidence type="ECO:0000313" key="10">
    <source>
        <dbReference type="EMBL" id="EDV28972.1"/>
    </source>
</evidence>
<name>B3RI79_TRIAD</name>
<evidence type="ECO:0000256" key="1">
    <source>
        <dbReference type="ARBA" id="ARBA00004123"/>
    </source>
</evidence>
<dbReference type="KEGG" id="tad:TRIADDRAFT_49741"/>
<keyword evidence="11" id="KW-1185">Reference proteome</keyword>
<accession>B3RI79</accession>
<evidence type="ECO:0000256" key="2">
    <source>
        <dbReference type="ARBA" id="ARBA00005616"/>
    </source>
</evidence>
<dbReference type="HOGENOM" id="CLU_044117_0_0_1"/>
<dbReference type="SUPFAM" id="SSF50978">
    <property type="entry name" value="WD40 repeat-like"/>
    <property type="match status" value="1"/>
</dbReference>
<dbReference type="InterPro" id="IPR015943">
    <property type="entry name" value="WD40/YVTN_repeat-like_dom_sf"/>
</dbReference>
<dbReference type="GO" id="GO:0048188">
    <property type="term" value="C:Set1C/COMPASS complex"/>
    <property type="evidence" value="ECO:0000318"/>
    <property type="project" value="GO_Central"/>
</dbReference>
<dbReference type="eggNOG" id="KOG1446">
    <property type="taxonomic scope" value="Eukaryota"/>
</dbReference>
<feature type="repeat" description="WD" evidence="9">
    <location>
        <begin position="106"/>
        <end position="141"/>
    </location>
</feature>
<evidence type="ECO:0000256" key="6">
    <source>
        <dbReference type="ARBA" id="ARBA00023015"/>
    </source>
</evidence>
<evidence type="ECO:0000256" key="9">
    <source>
        <dbReference type="PROSITE-ProRule" id="PRU00221"/>
    </source>
</evidence>
<dbReference type="PANTHER" id="PTHR19861:SF0">
    <property type="entry name" value="WD REPEAT-CONTAINING PROTEIN 82"/>
    <property type="match status" value="1"/>
</dbReference>
<dbReference type="InterPro" id="IPR019775">
    <property type="entry name" value="WD40_repeat_CS"/>
</dbReference>
<keyword evidence="6" id="KW-0805">Transcription regulation</keyword>
<dbReference type="InterPro" id="IPR001680">
    <property type="entry name" value="WD40_rpt"/>
</dbReference>
<keyword evidence="5" id="KW-0677">Repeat</keyword>
<evidence type="ECO:0000256" key="5">
    <source>
        <dbReference type="ARBA" id="ARBA00022737"/>
    </source>
</evidence>
<gene>
    <name evidence="10" type="ORF">TRIADDRAFT_49741</name>
</gene>
<dbReference type="GO" id="GO:0003682">
    <property type="term" value="F:chromatin binding"/>
    <property type="evidence" value="ECO:0000318"/>
    <property type="project" value="GO_Central"/>
</dbReference>
<feature type="repeat" description="WD" evidence="9">
    <location>
        <begin position="249"/>
        <end position="279"/>
    </location>
</feature>
<comment type="similarity">
    <text evidence="2">Belongs to the WD repeat SWD2 family.</text>
</comment>
<sequence>MKKMLLNEDTIRSLRVAKIFRENNDKINAADFSKNGELLICSSQDDSIVIYDCLKGTTKRTIYSKKYGVDHIQFTHAPNTVIHSSSKVDDTIRYLSLHDNKYLRYFNGHTKRVVSLNMSPTEDKFISTSLDHTVRLWDLRSPNCQGLMHANGRAIASFDPDGLIFAVGINSQQVKLYDVRSFDKGPFSTFQLSEEHLRDWTGLKFSGDGKMILIYSNGNFIQLLDSFNGDELRNFSVHIFYIAVSLEASFTPDSQFILSGSADGQVHIWNTDTGDKVAVLQGHHPSAVQCIKFNPKYMMMISACTNTAIWITESNEEG</sequence>
<dbReference type="EMBL" id="DS985241">
    <property type="protein sequence ID" value="EDV28972.1"/>
    <property type="molecule type" value="Genomic_DNA"/>
</dbReference>
<evidence type="ECO:0000256" key="4">
    <source>
        <dbReference type="ARBA" id="ARBA00022574"/>
    </source>
</evidence>
<dbReference type="AlphaFoldDB" id="B3RI79"/>
<evidence type="ECO:0000313" key="11">
    <source>
        <dbReference type="Proteomes" id="UP000009022"/>
    </source>
</evidence>
<protein>
    <submittedName>
        <fullName evidence="10">Uncharacterized protein</fullName>
    </submittedName>
</protein>
<dbReference type="GO" id="GO:0071027">
    <property type="term" value="P:nuclear RNA surveillance"/>
    <property type="evidence" value="ECO:0007669"/>
    <property type="project" value="UniProtKB-ARBA"/>
</dbReference>
<dbReference type="PhylomeDB" id="B3RI79"/>
<evidence type="ECO:0000256" key="7">
    <source>
        <dbReference type="ARBA" id="ARBA00023163"/>
    </source>
</evidence>
<dbReference type="OrthoDB" id="27537at2759"/>
<organism evidence="10 11">
    <name type="scientific">Trichoplax adhaerens</name>
    <name type="common">Trichoplax reptans</name>
    <dbReference type="NCBI Taxonomy" id="10228"/>
    <lineage>
        <taxon>Eukaryota</taxon>
        <taxon>Metazoa</taxon>
        <taxon>Placozoa</taxon>
        <taxon>Uniplacotomia</taxon>
        <taxon>Trichoplacea</taxon>
        <taxon>Trichoplacidae</taxon>
        <taxon>Trichoplax</taxon>
    </lineage>
</organism>
<evidence type="ECO:0000256" key="3">
    <source>
        <dbReference type="ARBA" id="ARBA00022472"/>
    </source>
</evidence>
<reference evidence="10 11" key="1">
    <citation type="journal article" date="2008" name="Nature">
        <title>The Trichoplax genome and the nature of placozoans.</title>
        <authorList>
            <person name="Srivastava M."/>
            <person name="Begovic E."/>
            <person name="Chapman J."/>
            <person name="Putnam N.H."/>
            <person name="Hellsten U."/>
            <person name="Kawashima T."/>
            <person name="Kuo A."/>
            <person name="Mitros T."/>
            <person name="Salamov A."/>
            <person name="Carpenter M.L."/>
            <person name="Signorovitch A.Y."/>
            <person name="Moreno M.A."/>
            <person name="Kamm K."/>
            <person name="Grimwood J."/>
            <person name="Schmutz J."/>
            <person name="Shapiro H."/>
            <person name="Grigoriev I.V."/>
            <person name="Buss L.W."/>
            <person name="Schierwater B."/>
            <person name="Dellaporta S.L."/>
            <person name="Rokhsar D.S."/>
        </authorList>
    </citation>
    <scope>NUCLEOTIDE SEQUENCE [LARGE SCALE GENOMIC DNA]</scope>
    <source>
        <strain evidence="10 11">Grell-BS-1999</strain>
    </source>
</reference>
<feature type="repeat" description="WD" evidence="9">
    <location>
        <begin position="20"/>
        <end position="61"/>
    </location>
</feature>
<dbReference type="CTD" id="6750121"/>
<keyword evidence="4 9" id="KW-0853">WD repeat</keyword>
<dbReference type="SMART" id="SM00320">
    <property type="entry name" value="WD40"/>
    <property type="match status" value="6"/>
</dbReference>
<dbReference type="GeneID" id="6750121"/>
<keyword evidence="3" id="KW-0806">Transcription termination</keyword>
<dbReference type="RefSeq" id="XP_002108174.1">
    <property type="nucleotide sequence ID" value="XM_002108138.1"/>
</dbReference>
<dbReference type="Gene3D" id="2.130.10.10">
    <property type="entry name" value="YVTN repeat-like/Quinoprotein amine dehydrogenase"/>
    <property type="match status" value="2"/>
</dbReference>
<dbReference type="PROSITE" id="PS50082">
    <property type="entry name" value="WD_REPEATS_2"/>
    <property type="match status" value="3"/>
</dbReference>
<dbReference type="OMA" id="KICVLNG"/>
<dbReference type="InterPro" id="IPR036322">
    <property type="entry name" value="WD40_repeat_dom_sf"/>
</dbReference>
<dbReference type="PRINTS" id="PR00320">
    <property type="entry name" value="GPROTEINBRPT"/>
</dbReference>